<protein>
    <recommendedName>
        <fullName evidence="4">Immunoglobulin V-set domain-containing protein</fullName>
    </recommendedName>
</protein>
<keyword evidence="1" id="KW-0393">Immunoglobulin domain</keyword>
<accession>A0A2I3GNJ6</accession>
<dbReference type="InterPro" id="IPR050199">
    <property type="entry name" value="IgHV"/>
</dbReference>
<evidence type="ECO:0000256" key="1">
    <source>
        <dbReference type="ARBA" id="ARBA00023319"/>
    </source>
</evidence>
<name>A0A2I3GNJ6_NOMLE</name>
<dbReference type="Proteomes" id="UP000001073">
    <property type="component" value="Unplaced"/>
</dbReference>
<dbReference type="GeneTree" id="ENSGT00940000169734"/>
<evidence type="ECO:0008006" key="4">
    <source>
        <dbReference type="Google" id="ProtNLM"/>
    </source>
</evidence>
<reference evidence="2" key="2">
    <citation type="submission" date="2025-08" db="UniProtKB">
        <authorList>
            <consortium name="Ensembl"/>
        </authorList>
    </citation>
    <scope>IDENTIFICATION</scope>
</reference>
<reference evidence="2" key="1">
    <citation type="submission" date="2012-10" db="EMBL/GenBank/DDBJ databases">
        <authorList>
            <consortium name="Gibbon Genome Sequencing Consortium"/>
        </authorList>
    </citation>
    <scope>NUCLEOTIDE SEQUENCE [LARGE SCALE GENOMIC DNA]</scope>
</reference>
<dbReference type="InterPro" id="IPR013783">
    <property type="entry name" value="Ig-like_fold"/>
</dbReference>
<organism evidence="2 3">
    <name type="scientific">Nomascus leucogenys</name>
    <name type="common">Northern white-cheeked gibbon</name>
    <name type="synonym">Hylobates leucogenys</name>
    <dbReference type="NCBI Taxonomy" id="61853"/>
    <lineage>
        <taxon>Eukaryota</taxon>
        <taxon>Metazoa</taxon>
        <taxon>Chordata</taxon>
        <taxon>Craniata</taxon>
        <taxon>Vertebrata</taxon>
        <taxon>Euteleostomi</taxon>
        <taxon>Mammalia</taxon>
        <taxon>Eutheria</taxon>
        <taxon>Euarchontoglires</taxon>
        <taxon>Primates</taxon>
        <taxon>Haplorrhini</taxon>
        <taxon>Catarrhini</taxon>
        <taxon>Hylobatidae</taxon>
        <taxon>Nomascus</taxon>
    </lineage>
</organism>
<sequence length="56" mass="6211">TFSSSAMHWVRQASGKGLEWVGYIRSKANSYTTAYAASVQGRFTISRDDSKTTAYL</sequence>
<dbReference type="SUPFAM" id="SSF48726">
    <property type="entry name" value="Immunoglobulin"/>
    <property type="match status" value="1"/>
</dbReference>
<dbReference type="AlphaFoldDB" id="A0A2I3GNJ6"/>
<evidence type="ECO:0000313" key="3">
    <source>
        <dbReference type="Proteomes" id="UP000001073"/>
    </source>
</evidence>
<dbReference type="Ensembl" id="ENSNLET00000046522.1">
    <property type="protein sequence ID" value="ENSNLEP00000032822.1"/>
    <property type="gene ID" value="ENSNLEG00000028920.1"/>
</dbReference>
<proteinExistence type="predicted"/>
<dbReference type="InParanoid" id="A0A2I3GNJ6"/>
<keyword evidence="3" id="KW-1185">Reference proteome</keyword>
<dbReference type="PANTHER" id="PTHR23266">
    <property type="entry name" value="IMMUNOGLOBULIN HEAVY CHAIN"/>
    <property type="match status" value="1"/>
</dbReference>
<evidence type="ECO:0000313" key="2">
    <source>
        <dbReference type="Ensembl" id="ENSNLEP00000032822.1"/>
    </source>
</evidence>
<reference evidence="2" key="3">
    <citation type="submission" date="2025-09" db="UniProtKB">
        <authorList>
            <consortium name="Ensembl"/>
        </authorList>
    </citation>
    <scope>IDENTIFICATION</scope>
</reference>
<dbReference type="InterPro" id="IPR036179">
    <property type="entry name" value="Ig-like_dom_sf"/>
</dbReference>
<dbReference type="Gene3D" id="2.60.40.10">
    <property type="entry name" value="Immunoglobulins"/>
    <property type="match status" value="1"/>
</dbReference>